<comment type="caution">
    <text evidence="2">The sequence shown here is derived from an EMBL/GenBank/DDBJ whole genome shotgun (WGS) entry which is preliminary data.</text>
</comment>
<name>A0A8X6GBA4_TRICU</name>
<protein>
    <submittedName>
        <fullName evidence="2">Uncharacterized protein</fullName>
    </submittedName>
</protein>
<proteinExistence type="predicted"/>
<sequence>MFHKPPQRLDGGDIGGPSRDHPNARLVGPELCSESFHSTENVMLRLNQCFVYTPPRPDGRVMGGPCRVHQNATLLGPRTVF</sequence>
<evidence type="ECO:0000256" key="1">
    <source>
        <dbReference type="SAM" id="MobiDB-lite"/>
    </source>
</evidence>
<keyword evidence="3" id="KW-1185">Reference proteome</keyword>
<dbReference type="AlphaFoldDB" id="A0A8X6GBA4"/>
<dbReference type="EMBL" id="BMAO01005020">
    <property type="protein sequence ID" value="GFQ98459.1"/>
    <property type="molecule type" value="Genomic_DNA"/>
</dbReference>
<gene>
    <name evidence="2" type="ORF">TNCT_292331</name>
</gene>
<feature type="region of interest" description="Disordered" evidence="1">
    <location>
        <begin position="1"/>
        <end position="26"/>
    </location>
</feature>
<reference evidence="2" key="1">
    <citation type="submission" date="2020-07" db="EMBL/GenBank/DDBJ databases">
        <title>Multicomponent nature underlies the extraordinary mechanical properties of spider dragline silk.</title>
        <authorList>
            <person name="Kono N."/>
            <person name="Nakamura H."/>
            <person name="Mori M."/>
            <person name="Yoshida Y."/>
            <person name="Ohtoshi R."/>
            <person name="Malay A.D."/>
            <person name="Moran D.A.P."/>
            <person name="Tomita M."/>
            <person name="Numata K."/>
            <person name="Arakawa K."/>
        </authorList>
    </citation>
    <scope>NUCLEOTIDE SEQUENCE</scope>
</reference>
<evidence type="ECO:0000313" key="2">
    <source>
        <dbReference type="EMBL" id="GFQ98459.1"/>
    </source>
</evidence>
<dbReference type="Proteomes" id="UP000887116">
    <property type="component" value="Unassembled WGS sequence"/>
</dbReference>
<accession>A0A8X6GBA4</accession>
<organism evidence="2 3">
    <name type="scientific">Trichonephila clavata</name>
    <name type="common">Joro spider</name>
    <name type="synonym">Nephila clavata</name>
    <dbReference type="NCBI Taxonomy" id="2740835"/>
    <lineage>
        <taxon>Eukaryota</taxon>
        <taxon>Metazoa</taxon>
        <taxon>Ecdysozoa</taxon>
        <taxon>Arthropoda</taxon>
        <taxon>Chelicerata</taxon>
        <taxon>Arachnida</taxon>
        <taxon>Araneae</taxon>
        <taxon>Araneomorphae</taxon>
        <taxon>Entelegynae</taxon>
        <taxon>Araneoidea</taxon>
        <taxon>Nephilidae</taxon>
        <taxon>Trichonephila</taxon>
    </lineage>
</organism>
<evidence type="ECO:0000313" key="3">
    <source>
        <dbReference type="Proteomes" id="UP000887116"/>
    </source>
</evidence>